<dbReference type="GeneID" id="107275056"/>
<evidence type="ECO:0000313" key="2">
    <source>
        <dbReference type="Proteomes" id="UP000694920"/>
    </source>
</evidence>
<protein>
    <submittedName>
        <fullName evidence="3 4">Uncharacterized protein LOC107275056 isoform X1</fullName>
    </submittedName>
</protein>
<proteinExistence type="predicted"/>
<keyword evidence="2" id="KW-1185">Reference proteome</keyword>
<organism evidence="2 3">
    <name type="scientific">Cephus cinctus</name>
    <name type="common">Wheat stem sawfly</name>
    <dbReference type="NCBI Taxonomy" id="211228"/>
    <lineage>
        <taxon>Eukaryota</taxon>
        <taxon>Metazoa</taxon>
        <taxon>Ecdysozoa</taxon>
        <taxon>Arthropoda</taxon>
        <taxon>Hexapoda</taxon>
        <taxon>Insecta</taxon>
        <taxon>Pterygota</taxon>
        <taxon>Neoptera</taxon>
        <taxon>Endopterygota</taxon>
        <taxon>Hymenoptera</taxon>
        <taxon>Cephoidea</taxon>
        <taxon>Cephidae</taxon>
        <taxon>Cephus</taxon>
    </lineage>
</organism>
<evidence type="ECO:0000313" key="4">
    <source>
        <dbReference type="RefSeq" id="XP_024935781.1"/>
    </source>
</evidence>
<dbReference type="RefSeq" id="XP_015610291.1">
    <property type="nucleotide sequence ID" value="XM_015754805.2"/>
</dbReference>
<accession>A0AAJ7CGV6</accession>
<dbReference type="KEGG" id="ccin:107275056"/>
<feature type="region of interest" description="Disordered" evidence="1">
    <location>
        <begin position="72"/>
        <end position="111"/>
    </location>
</feature>
<feature type="compositionally biased region" description="Basic and acidic residues" evidence="1">
    <location>
        <begin position="72"/>
        <end position="89"/>
    </location>
</feature>
<dbReference type="RefSeq" id="XP_024935781.1">
    <property type="nucleotide sequence ID" value="XM_025080013.1"/>
</dbReference>
<reference evidence="3 4" key="1">
    <citation type="submission" date="2025-04" db="UniProtKB">
        <authorList>
            <consortium name="RefSeq"/>
        </authorList>
    </citation>
    <scope>IDENTIFICATION</scope>
</reference>
<evidence type="ECO:0000256" key="1">
    <source>
        <dbReference type="SAM" id="MobiDB-lite"/>
    </source>
</evidence>
<name>A0AAJ7CGV6_CEPCN</name>
<evidence type="ECO:0000313" key="3">
    <source>
        <dbReference type="RefSeq" id="XP_015610291.1"/>
    </source>
</evidence>
<sequence length="111" mass="13037">MEQKQVFRISEEMTLCATMEKLNDIAGQDEERRVSRHEFRERIGPLTGFSDINQFNIVMPRFTALLMNHRTREGDDDLPRASKEWHSEENQGNNADKANVLFKDQDNRIAR</sequence>
<gene>
    <name evidence="3 4" type="primary">LOC107275056</name>
</gene>
<dbReference type="AlphaFoldDB" id="A0AAJ7CGV6"/>
<dbReference type="Proteomes" id="UP000694920">
    <property type="component" value="Unplaced"/>
</dbReference>